<dbReference type="Proteomes" id="UP000244898">
    <property type="component" value="Unassembled WGS sequence"/>
</dbReference>
<evidence type="ECO:0000313" key="2">
    <source>
        <dbReference type="EMBL" id="SPJ27949.1"/>
    </source>
</evidence>
<dbReference type="AlphaFoldDB" id="A0A2R8C682"/>
<feature type="transmembrane region" description="Helical" evidence="1">
    <location>
        <begin position="39"/>
        <end position="57"/>
    </location>
</feature>
<gene>
    <name evidence="2" type="ORF">TRM7615_01443</name>
</gene>
<keyword evidence="1" id="KW-0472">Membrane</keyword>
<sequence>MTHARQMILPFVLLLLLAGVATALDLPKMLGAHPWWSVKVIWIGLTIGLGIFAIGAALKLSGRVTSVGFSVLTIASYAVATLGKTRFAASYAEDAIAGQMWYFGWIATCAFTAAALLSLFRYWQQNR</sequence>
<reference evidence="3" key="1">
    <citation type="submission" date="2018-03" db="EMBL/GenBank/DDBJ databases">
        <authorList>
            <person name="Rodrigo-Torres L."/>
            <person name="Arahal R. D."/>
            <person name="Lucena T."/>
        </authorList>
    </citation>
    <scope>NUCLEOTIDE SEQUENCE [LARGE SCALE GENOMIC DNA]</scope>
    <source>
        <strain evidence="3">CECT 7615</strain>
    </source>
</reference>
<evidence type="ECO:0000256" key="1">
    <source>
        <dbReference type="SAM" id="Phobius"/>
    </source>
</evidence>
<keyword evidence="1" id="KW-0812">Transmembrane</keyword>
<feature type="transmembrane region" description="Helical" evidence="1">
    <location>
        <begin position="64"/>
        <end position="82"/>
    </location>
</feature>
<feature type="transmembrane region" description="Helical" evidence="1">
    <location>
        <begin position="102"/>
        <end position="123"/>
    </location>
</feature>
<keyword evidence="3" id="KW-1185">Reference proteome</keyword>
<keyword evidence="1" id="KW-1133">Transmembrane helix</keyword>
<organism evidence="2 3">
    <name type="scientific">Falsiruegeria mediterranea M17</name>
    <dbReference type="NCBI Taxonomy" id="1200281"/>
    <lineage>
        <taxon>Bacteria</taxon>
        <taxon>Pseudomonadati</taxon>
        <taxon>Pseudomonadota</taxon>
        <taxon>Alphaproteobacteria</taxon>
        <taxon>Rhodobacterales</taxon>
        <taxon>Roseobacteraceae</taxon>
        <taxon>Falsiruegeria</taxon>
    </lineage>
</organism>
<dbReference type="OrthoDB" id="7857583at2"/>
<name>A0A2R8C682_9RHOB</name>
<evidence type="ECO:0000313" key="3">
    <source>
        <dbReference type="Proteomes" id="UP000244898"/>
    </source>
</evidence>
<proteinExistence type="predicted"/>
<dbReference type="EMBL" id="ONZG01000003">
    <property type="protein sequence ID" value="SPJ27949.1"/>
    <property type="molecule type" value="Genomic_DNA"/>
</dbReference>
<dbReference type="RefSeq" id="WP_125133654.1">
    <property type="nucleotide sequence ID" value="NZ_ONZG01000003.1"/>
</dbReference>
<protein>
    <submittedName>
        <fullName evidence="2">Uncharacterized protein</fullName>
    </submittedName>
</protein>
<accession>A0A2R8C682</accession>